<reference evidence="2" key="1">
    <citation type="submission" date="2016-01" db="EMBL/GenBank/DDBJ databases">
        <authorList>
            <person name="Mitreva M."/>
            <person name="Pepin K.H."/>
            <person name="Mihindukulasuriya K.A."/>
            <person name="Fulton R."/>
            <person name="Fronick C."/>
            <person name="O'Laughlin M."/>
            <person name="Miner T."/>
            <person name="Herter B."/>
            <person name="Rosa B.A."/>
            <person name="Cordes M."/>
            <person name="Tomlinson C."/>
            <person name="Wollam A."/>
            <person name="Palsikar V.B."/>
            <person name="Mardis E.R."/>
            <person name="Wilson R.K."/>
        </authorList>
    </citation>
    <scope>NUCLEOTIDE SEQUENCE [LARGE SCALE GENOMIC DNA]</scope>
    <source>
        <strain evidence="2">CMW8396</strain>
    </source>
</reference>
<sequence length="81" mass="9344">MRWFFCIKKGKGLNPVENMTVLVKTKIDREEYAMIAMPKPLSMKEERIEIEGKTREVSFEGEQVFIDGSVEIVAEGNSYLK</sequence>
<evidence type="ECO:0000313" key="1">
    <source>
        <dbReference type="EMBL" id="KXA15390.1"/>
    </source>
</evidence>
<gene>
    <name evidence="1" type="ORF">HMPREF3206_00730</name>
</gene>
<dbReference type="AlphaFoldDB" id="A0A133NGJ6"/>
<evidence type="ECO:0000313" key="2">
    <source>
        <dbReference type="Proteomes" id="UP000070617"/>
    </source>
</evidence>
<dbReference type="Proteomes" id="UP000070617">
    <property type="component" value="Unassembled WGS sequence"/>
</dbReference>
<organism evidence="1 2">
    <name type="scientific">Fusobacterium equinum</name>
    <dbReference type="NCBI Taxonomy" id="134605"/>
    <lineage>
        <taxon>Bacteria</taxon>
        <taxon>Fusobacteriati</taxon>
        <taxon>Fusobacteriota</taxon>
        <taxon>Fusobacteriia</taxon>
        <taxon>Fusobacteriales</taxon>
        <taxon>Fusobacteriaceae</taxon>
        <taxon>Fusobacterium</taxon>
    </lineage>
</organism>
<name>A0A133NGJ6_9FUSO</name>
<dbReference type="STRING" id="134605.HMPREF3206_00730"/>
<dbReference type="EMBL" id="LRPX01000028">
    <property type="protein sequence ID" value="KXA15390.1"/>
    <property type="molecule type" value="Genomic_DNA"/>
</dbReference>
<comment type="caution">
    <text evidence="1">The sequence shown here is derived from an EMBL/GenBank/DDBJ whole genome shotgun (WGS) entry which is preliminary data.</text>
</comment>
<proteinExistence type="predicted"/>
<keyword evidence="2" id="KW-1185">Reference proteome</keyword>
<dbReference type="PATRIC" id="fig|134605.3.peg.731"/>
<accession>A0A133NGJ6</accession>
<protein>
    <submittedName>
        <fullName evidence="1">Uncharacterized protein</fullName>
    </submittedName>
</protein>